<evidence type="ECO:0000256" key="3">
    <source>
        <dbReference type="ARBA" id="ARBA00022449"/>
    </source>
</evidence>
<comment type="similarity">
    <text evidence="8">Belongs to the NhaC Na(+)/H(+) (TC 2.A.35) antiporter family.</text>
</comment>
<feature type="transmembrane region" description="Helical" evidence="9">
    <location>
        <begin position="230"/>
        <end position="250"/>
    </location>
</feature>
<evidence type="ECO:0000256" key="1">
    <source>
        <dbReference type="ARBA" id="ARBA00004651"/>
    </source>
</evidence>
<keyword evidence="2" id="KW-0813">Transport</keyword>
<evidence type="ECO:0000256" key="6">
    <source>
        <dbReference type="ARBA" id="ARBA00022989"/>
    </source>
</evidence>
<dbReference type="EMBL" id="CP093361">
    <property type="protein sequence ID" value="UQS87136.1"/>
    <property type="molecule type" value="Genomic_DNA"/>
</dbReference>
<keyword evidence="12" id="KW-1185">Reference proteome</keyword>
<dbReference type="InterPro" id="IPR018461">
    <property type="entry name" value="Na/H_Antiport_NhaC-like_C"/>
</dbReference>
<keyword evidence="3" id="KW-0050">Antiport</keyword>
<evidence type="ECO:0000256" key="2">
    <source>
        <dbReference type="ARBA" id="ARBA00022448"/>
    </source>
</evidence>
<keyword evidence="5 9" id="KW-0812">Transmembrane</keyword>
<feature type="transmembrane region" description="Helical" evidence="9">
    <location>
        <begin position="114"/>
        <end position="142"/>
    </location>
</feature>
<evidence type="ECO:0000313" key="12">
    <source>
        <dbReference type="Proteomes" id="UP000831181"/>
    </source>
</evidence>
<protein>
    <submittedName>
        <fullName evidence="11">Na+/H+ antiporter NhaC</fullName>
    </submittedName>
</protein>
<evidence type="ECO:0000256" key="8">
    <source>
        <dbReference type="ARBA" id="ARBA00038435"/>
    </source>
</evidence>
<dbReference type="Proteomes" id="UP000831181">
    <property type="component" value="Chromosome"/>
</dbReference>
<dbReference type="InterPro" id="IPR052180">
    <property type="entry name" value="NhaC_Na-H+_Antiporter"/>
</dbReference>
<dbReference type="RefSeq" id="WP_260116936.1">
    <property type="nucleotide sequence ID" value="NZ_CP093361.1"/>
</dbReference>
<evidence type="ECO:0000256" key="4">
    <source>
        <dbReference type="ARBA" id="ARBA00022475"/>
    </source>
</evidence>
<comment type="subcellular location">
    <subcellularLocation>
        <location evidence="1">Cell membrane</location>
        <topology evidence="1">Multi-pass membrane protein</topology>
    </subcellularLocation>
</comment>
<feature type="transmembrane region" description="Helical" evidence="9">
    <location>
        <begin position="12"/>
        <end position="31"/>
    </location>
</feature>
<feature type="transmembrane region" description="Helical" evidence="9">
    <location>
        <begin position="318"/>
        <end position="339"/>
    </location>
</feature>
<dbReference type="GO" id="GO:0005886">
    <property type="term" value="C:plasma membrane"/>
    <property type="evidence" value="ECO:0007669"/>
    <property type="project" value="UniProtKB-SubCell"/>
</dbReference>
<accession>A0A976X5Y3</accession>
<feature type="domain" description="Na+/H+ antiporter NhaC-like C-terminal" evidence="10">
    <location>
        <begin position="160"/>
        <end position="452"/>
    </location>
</feature>
<dbReference type="AlphaFoldDB" id="A0A976X5Y3"/>
<evidence type="ECO:0000256" key="9">
    <source>
        <dbReference type="SAM" id="Phobius"/>
    </source>
</evidence>
<evidence type="ECO:0000256" key="7">
    <source>
        <dbReference type="ARBA" id="ARBA00023136"/>
    </source>
</evidence>
<evidence type="ECO:0000259" key="10">
    <source>
        <dbReference type="Pfam" id="PF03553"/>
    </source>
</evidence>
<keyword evidence="7 9" id="KW-0472">Membrane</keyword>
<keyword evidence="4" id="KW-1003">Cell membrane</keyword>
<feature type="transmembrane region" description="Helical" evidence="9">
    <location>
        <begin position="192"/>
        <end position="210"/>
    </location>
</feature>
<proteinExistence type="inferred from homology"/>
<dbReference type="Pfam" id="PF03553">
    <property type="entry name" value="Na_H_antiporter"/>
    <property type="match status" value="1"/>
</dbReference>
<evidence type="ECO:0000313" key="11">
    <source>
        <dbReference type="EMBL" id="UQS87136.1"/>
    </source>
</evidence>
<reference evidence="11" key="1">
    <citation type="journal article" date="2022" name="Int. J. Syst. Evol. Microbiol.">
        <title>Apilactobacillus apisilvae sp. nov., Nicolia spurrieriana gen. nov. sp. nov., Bombilactobacillus folatiphilus sp. nov. and Bombilactobacillus thymidiniphilus sp. nov., four new lactic acid bacterial isolates from stingless bees Tetragonula carbonaria and Austroplebeia australis.</title>
        <authorList>
            <person name="Oliphant S.A."/>
            <person name="Watson-Haigh N.S."/>
            <person name="Sumby K.M."/>
            <person name="Gardner J."/>
            <person name="Groom S."/>
            <person name="Jiranek V."/>
        </authorList>
    </citation>
    <scope>NUCLEOTIDE SEQUENCE</scope>
    <source>
        <strain evidence="11">SGEP1_A5</strain>
    </source>
</reference>
<feature type="transmembrane region" description="Helical" evidence="9">
    <location>
        <begin position="405"/>
        <end position="424"/>
    </location>
</feature>
<organism evidence="11 12">
    <name type="scientific">Nicoliella spurrieriana</name>
    <dbReference type="NCBI Taxonomy" id="2925830"/>
    <lineage>
        <taxon>Bacteria</taxon>
        <taxon>Bacillati</taxon>
        <taxon>Bacillota</taxon>
        <taxon>Bacilli</taxon>
        <taxon>Lactobacillales</taxon>
        <taxon>Lactobacillaceae</taxon>
        <taxon>Nicoliella</taxon>
    </lineage>
</organism>
<dbReference type="PANTHER" id="PTHR33451:SF6">
    <property type="entry name" value="NA(+)_H(+) ANTIPORTER NHAC"/>
    <property type="match status" value="1"/>
</dbReference>
<sequence length="462" mass="49214">MNEQRPKISLKEGVLVLVVLLAIMAAGIIGLKISPEVPILIGIMLLIFWAKLRGFSWDDIHGSFTIGIKNGIIPLFIFLLIGALIGVWIATGIIPSLMVFGFNLISIRWFLPSVFVVCALVGSIIGSAFTIISTLGIAFMGIGLTMGINPAMVAGAILSGAVFGDKSSPLSATNNLSAAVANADLITHIRNIMWSTLPASVVAFILYALMSQGNGHADLDRIQGTVMTLHQNFAITPWALIPVLLLFICAWSKIPTIPTLFINIVVSSIIGMIQNPELNLVKLNNVIQSGYVAHTKNPQVDALLSRGGIAGMMSTMSLIFVALALGGILMHLGIVDAVIKPLTDRLKSDGNIITTVIATCIGVNIFIGEQYLSIILPANAFKKTFAENNLALVALSRALEDGGTVINYLIPWGVAGAFVTNALGVPTIHYLPFVFVSLFSPVFSILSAYTGIGIKHIHPVKK</sequence>
<dbReference type="GO" id="GO:0015297">
    <property type="term" value="F:antiporter activity"/>
    <property type="evidence" value="ECO:0007669"/>
    <property type="project" value="UniProtKB-KW"/>
</dbReference>
<feature type="transmembrane region" description="Helical" evidence="9">
    <location>
        <begin position="37"/>
        <end position="54"/>
    </location>
</feature>
<dbReference type="KEGG" id="lbe:MOO44_02950"/>
<name>A0A976X5Y3_9LACO</name>
<evidence type="ECO:0000256" key="5">
    <source>
        <dbReference type="ARBA" id="ARBA00022692"/>
    </source>
</evidence>
<keyword evidence="6 9" id="KW-1133">Transmembrane helix</keyword>
<dbReference type="NCBIfam" id="TIGR00931">
    <property type="entry name" value="antiport_nhaC"/>
    <property type="match status" value="1"/>
</dbReference>
<gene>
    <name evidence="11" type="primary">nhaC</name>
    <name evidence="11" type="ORF">MOO44_02950</name>
</gene>
<dbReference type="InterPro" id="IPR004770">
    <property type="entry name" value="Na/H_antiport_NhaC"/>
</dbReference>
<dbReference type="PANTHER" id="PTHR33451">
    <property type="entry name" value="MALATE-2H(+)/NA(+)-LACTATE ANTIPORTER"/>
    <property type="match status" value="1"/>
</dbReference>
<feature type="transmembrane region" description="Helical" evidence="9">
    <location>
        <begin position="430"/>
        <end position="452"/>
    </location>
</feature>
<feature type="transmembrane region" description="Helical" evidence="9">
    <location>
        <begin position="75"/>
        <end position="102"/>
    </location>
</feature>